<dbReference type="EMBL" id="AFNU02000008">
    <property type="protein sequence ID" value="ERJ11780.1"/>
    <property type="molecule type" value="Genomic_DNA"/>
</dbReference>
<accession>F7PUE7</accession>
<name>F7PUE7_9MOLU</name>
<dbReference type="SUPFAM" id="SSF55729">
    <property type="entry name" value="Acyl-CoA N-acyltransferases (Nat)"/>
    <property type="match status" value="1"/>
</dbReference>
<dbReference type="PANTHER" id="PTHR39173">
    <property type="entry name" value="ACETYLTRANSFERASE"/>
    <property type="match status" value="1"/>
</dbReference>
<dbReference type="RefSeq" id="WP_008825351.1">
    <property type="nucleotide sequence ID" value="NZ_AFNU02000008.1"/>
</dbReference>
<reference evidence="2 3" key="1">
    <citation type="journal article" date="2011" name="J. Bacteriol.">
        <title>Genome sequence of Haloplasma contractile, an unusual contractile bacterium from a deep-sea anoxic brine lake.</title>
        <authorList>
            <person name="Antunes A."/>
            <person name="Alam I."/>
            <person name="El Dorry H."/>
            <person name="Siam R."/>
            <person name="Robertson A."/>
            <person name="Bajic V.B."/>
            <person name="Stingl U."/>
        </authorList>
    </citation>
    <scope>NUCLEOTIDE SEQUENCE [LARGE SCALE GENOMIC DNA]</scope>
    <source>
        <strain evidence="2 3">SSD-17B</strain>
    </source>
</reference>
<keyword evidence="3" id="KW-1185">Reference proteome</keyword>
<comment type="caution">
    <text evidence="2">The sequence shown here is derived from an EMBL/GenBank/DDBJ whole genome shotgun (WGS) entry which is preliminary data.</text>
</comment>
<evidence type="ECO:0000259" key="1">
    <source>
        <dbReference type="Pfam" id="PF13302"/>
    </source>
</evidence>
<dbReference type="GO" id="GO:0009025">
    <property type="term" value="F:tagatose-bisphosphate aldolase activity"/>
    <property type="evidence" value="ECO:0007669"/>
    <property type="project" value="UniProtKB-EC"/>
</dbReference>
<dbReference type="InterPro" id="IPR016181">
    <property type="entry name" value="Acyl_CoA_acyltransferase"/>
</dbReference>
<evidence type="ECO:0000313" key="3">
    <source>
        <dbReference type="Proteomes" id="UP000005707"/>
    </source>
</evidence>
<dbReference type="InterPro" id="IPR000182">
    <property type="entry name" value="GNAT_dom"/>
</dbReference>
<dbReference type="eggNOG" id="COG3981">
    <property type="taxonomic scope" value="Bacteria"/>
</dbReference>
<dbReference type="PANTHER" id="PTHR39173:SF1">
    <property type="entry name" value="ACETYLTRANSFERASE"/>
    <property type="match status" value="1"/>
</dbReference>
<dbReference type="EC" id="4.1.2.40" evidence="2"/>
<dbReference type="Gene3D" id="3.40.630.30">
    <property type="match status" value="1"/>
</dbReference>
<protein>
    <submittedName>
        <fullName evidence="2">Tagatose 16-diphosphate aldolase protein</fullName>
        <ecNumber evidence="2">4.1.2.40</ecNumber>
    </submittedName>
</protein>
<organism evidence="2 3">
    <name type="scientific">Haloplasma contractile SSD-17B</name>
    <dbReference type="NCBI Taxonomy" id="1033810"/>
    <lineage>
        <taxon>Bacteria</taxon>
        <taxon>Bacillati</taxon>
        <taxon>Mycoplasmatota</taxon>
        <taxon>Mollicutes</taxon>
        <taxon>Haloplasmatales</taxon>
        <taxon>Haloplasmataceae</taxon>
        <taxon>Haloplasma</taxon>
    </lineage>
</organism>
<dbReference type="Proteomes" id="UP000005707">
    <property type="component" value="Unassembled WGS sequence"/>
</dbReference>
<dbReference type="OrthoDB" id="9797989at2"/>
<feature type="domain" description="N-acetyltransferase" evidence="1">
    <location>
        <begin position="35"/>
        <end position="120"/>
    </location>
</feature>
<dbReference type="InParanoid" id="F7PUE7"/>
<dbReference type="STRING" id="1033810.HLPCO_002263"/>
<proteinExistence type="predicted"/>
<sequence length="149" mass="17109">MFEFKGFNLIKGQEIDLKIEEKVPADEEKGFVPAYKYDMVLHGTSTKVGFIDIRIGYCEGLYYGGHIGYTVLEPYRGNSYSVKACNLIKQVAEAHDMDKLYITCNPDNDPSKRTCEKLGLVLKEIIDLPPHNDMYQQGEKQKCIYEWVL</sequence>
<keyword evidence="2" id="KW-0456">Lyase</keyword>
<dbReference type="AlphaFoldDB" id="F7PUE7"/>
<gene>
    <name evidence="2" type="ORF">HLPCO_002263</name>
</gene>
<reference evidence="2 3" key="2">
    <citation type="journal article" date="2013" name="PLoS ONE">
        <title>INDIGO - INtegrated Data Warehouse of MIcrobial GenOmes with Examples from the Red Sea Extremophiles.</title>
        <authorList>
            <person name="Alam I."/>
            <person name="Antunes A."/>
            <person name="Kamau A.A."/>
            <person name="Ba Alawi W."/>
            <person name="Kalkatawi M."/>
            <person name="Stingl U."/>
            <person name="Bajic V.B."/>
        </authorList>
    </citation>
    <scope>NUCLEOTIDE SEQUENCE [LARGE SCALE GENOMIC DNA]</scope>
    <source>
        <strain evidence="2 3">SSD-17B</strain>
    </source>
</reference>
<dbReference type="GO" id="GO:0016747">
    <property type="term" value="F:acyltransferase activity, transferring groups other than amino-acyl groups"/>
    <property type="evidence" value="ECO:0007669"/>
    <property type="project" value="InterPro"/>
</dbReference>
<evidence type="ECO:0000313" key="2">
    <source>
        <dbReference type="EMBL" id="ERJ11780.1"/>
    </source>
</evidence>
<dbReference type="Pfam" id="PF13302">
    <property type="entry name" value="Acetyltransf_3"/>
    <property type="match status" value="1"/>
</dbReference>